<proteinExistence type="predicted"/>
<name>A0ABT0KH52_9GAMM</name>
<protein>
    <submittedName>
        <fullName evidence="1">Uncharacterized protein</fullName>
    </submittedName>
</protein>
<reference evidence="1" key="1">
    <citation type="submission" date="2021-04" db="EMBL/GenBank/DDBJ databases">
        <title>Genome sequence of Serratia sp. arafor3.</title>
        <authorList>
            <person name="Besaury L."/>
        </authorList>
    </citation>
    <scope>NUCLEOTIDE SEQUENCE</scope>
    <source>
        <strain evidence="1">Arafor3</strain>
    </source>
</reference>
<sequence>MSITTKDIAEAMYSSIEGYAAYVVDSIQFSIDRDLTDEEQQNVYKTVEDAIDKVTTEMEQGG</sequence>
<keyword evidence="2" id="KW-1185">Reference proteome</keyword>
<comment type="caution">
    <text evidence="1">The sequence shown here is derived from an EMBL/GenBank/DDBJ whole genome shotgun (WGS) entry which is preliminary data.</text>
</comment>
<accession>A0ABT0KH52</accession>
<dbReference type="Proteomes" id="UP001165275">
    <property type="component" value="Unassembled WGS sequence"/>
</dbReference>
<organism evidence="1 2">
    <name type="scientific">Serratia silvae</name>
    <dbReference type="NCBI Taxonomy" id="2824122"/>
    <lineage>
        <taxon>Bacteria</taxon>
        <taxon>Pseudomonadati</taxon>
        <taxon>Pseudomonadota</taxon>
        <taxon>Gammaproteobacteria</taxon>
        <taxon>Enterobacterales</taxon>
        <taxon>Yersiniaceae</taxon>
        <taxon>Serratia</taxon>
    </lineage>
</organism>
<dbReference type="RefSeq" id="WP_248947363.1">
    <property type="nucleotide sequence ID" value="NZ_CBCSGY010000016.1"/>
</dbReference>
<gene>
    <name evidence="1" type="ORF">KAJ71_20405</name>
</gene>
<evidence type="ECO:0000313" key="2">
    <source>
        <dbReference type="Proteomes" id="UP001165275"/>
    </source>
</evidence>
<evidence type="ECO:0000313" key="1">
    <source>
        <dbReference type="EMBL" id="MCL1031360.1"/>
    </source>
</evidence>
<dbReference type="EMBL" id="JAGQDC010000021">
    <property type="protein sequence ID" value="MCL1031360.1"/>
    <property type="molecule type" value="Genomic_DNA"/>
</dbReference>